<dbReference type="RefSeq" id="WP_154975191.1">
    <property type="nucleotide sequence ID" value="NZ_CABGXA010000024.1"/>
</dbReference>
<dbReference type="Pfam" id="PF07409">
    <property type="entry name" value="GP46"/>
    <property type="match status" value="1"/>
</dbReference>
<dbReference type="EMBL" id="JABXRN010000001">
    <property type="protein sequence ID" value="MBA8127122.1"/>
    <property type="molecule type" value="Genomic_DNA"/>
</dbReference>
<protein>
    <submittedName>
        <fullName evidence="1">Phage GP46 family protein</fullName>
    </submittedName>
</protein>
<reference evidence="1 2" key="1">
    <citation type="submission" date="2020-06" db="EMBL/GenBank/DDBJ databases">
        <title>REHAB project genomes.</title>
        <authorList>
            <person name="Shaw L.P."/>
        </authorList>
    </citation>
    <scope>NUCLEOTIDE SEQUENCE [LARGE SCALE GENOMIC DNA]</scope>
    <source>
        <strain evidence="1 2">RHBSTW-00092</strain>
    </source>
</reference>
<organism evidence="1 2">
    <name type="scientific">Klebsiella grimontii</name>
    <dbReference type="NCBI Taxonomy" id="2058152"/>
    <lineage>
        <taxon>Bacteria</taxon>
        <taxon>Pseudomonadati</taxon>
        <taxon>Pseudomonadota</taxon>
        <taxon>Gammaproteobacteria</taxon>
        <taxon>Enterobacterales</taxon>
        <taxon>Enterobacteriaceae</taxon>
        <taxon>Klebsiella/Raoultella group</taxon>
        <taxon>Klebsiella</taxon>
    </lineage>
</organism>
<dbReference type="Proteomes" id="UP000557483">
    <property type="component" value="Unassembled WGS sequence"/>
</dbReference>
<evidence type="ECO:0000313" key="2">
    <source>
        <dbReference type="Proteomes" id="UP000557483"/>
    </source>
</evidence>
<name>A0A839CTZ9_9ENTR</name>
<evidence type="ECO:0000313" key="1">
    <source>
        <dbReference type="EMBL" id="MBA8127122.1"/>
    </source>
</evidence>
<sequence>MSDISSFWNVDALHADWRTDPGALETGNDLQTAIILSLFTDRLARRDDAYDGSDRRGWWGDSDADKQLGSRLWLLRREKLTTNVAIRAEEYAKEALDWLKGDGVVSDISCTTQIVMPNRLNLIIRYLPPDGDWQESAFFWIWEQINNAV</sequence>
<dbReference type="InterPro" id="IPR010877">
    <property type="entry name" value="Phage_Mu_Gp46"/>
</dbReference>
<gene>
    <name evidence="1" type="ORF">HV064_24950</name>
</gene>
<dbReference type="AlphaFoldDB" id="A0A839CTZ9"/>
<accession>A0A839CTZ9</accession>
<comment type="caution">
    <text evidence="1">The sequence shown here is derived from an EMBL/GenBank/DDBJ whole genome shotgun (WGS) entry which is preliminary data.</text>
</comment>
<proteinExistence type="predicted"/>